<feature type="transmembrane region" description="Helical" evidence="1">
    <location>
        <begin position="138"/>
        <end position="161"/>
    </location>
</feature>
<keyword evidence="1" id="KW-0812">Transmembrane</keyword>
<keyword evidence="1" id="KW-0472">Membrane</keyword>
<feature type="transmembrane region" description="Helical" evidence="1">
    <location>
        <begin position="216"/>
        <end position="238"/>
    </location>
</feature>
<reference evidence="3 4" key="1">
    <citation type="submission" date="2020-03" db="EMBL/GenBank/DDBJ databases">
        <title>Genomic Encyclopedia of Type Strains, Phase IV (KMG-IV): sequencing the most valuable type-strain genomes for metagenomic binning, comparative biology and taxonomic classification.</title>
        <authorList>
            <person name="Goeker M."/>
        </authorList>
    </citation>
    <scope>NUCLEOTIDE SEQUENCE [LARGE SCALE GENOMIC DNA]</scope>
    <source>
        <strain evidence="3 4">DSM 103870</strain>
    </source>
</reference>
<evidence type="ECO:0000259" key="2">
    <source>
        <dbReference type="Pfam" id="PF10080"/>
    </source>
</evidence>
<feature type="transmembrane region" description="Helical" evidence="1">
    <location>
        <begin position="266"/>
        <end position="283"/>
    </location>
</feature>
<sequence length="480" mass="50928">MAYYITIVAQTLTVAALAAALWPFVAGAREAGRAGTLLALLAGAAGGFIAVAAAVGLPRSATAIATLVHAAALVVVLSGLLLLPFAARIGRASAGWPALWRLAAGCVLIATVSTQGVFDAWRLSANHTLTATDVINTELIVNCAAIVIALAALTALGLLLARVARLAGHTASTLALAAALLLLTVAGAEKTLLGMLRIDLVPVTAGRVSLVARLSIITPWLAYGHLVIALGLAATALARRLRIPEDVAGRIERRRLRARGLGERRWRNGLAATAAFLLAVMLYQDLYASRPPRLSEAVEMVPDERGTIRIPVENVKDGNLHRFAYIASDGHRVRFFLVNRYDEAHASIGVVLDACLICGEGGYVQRGEEIFCIACNVRMYRPSIGKPGGCNPIPLDHTLADGVIVIAAGALEKGTRYFSEVVEITVADPVSGAAVKNTNAPYQYEHNGRTWFFENRDTYDRFRATPDAFVKPTPGQPGRV</sequence>
<dbReference type="InterPro" id="IPR018758">
    <property type="entry name" value="FtrD-like"/>
</dbReference>
<feature type="transmembrane region" description="Helical" evidence="1">
    <location>
        <begin position="37"/>
        <end position="57"/>
    </location>
</feature>
<name>A0ABX0V3R8_9HYPH</name>
<accession>A0ABX0V3R8</accession>
<evidence type="ECO:0000313" key="4">
    <source>
        <dbReference type="Proteomes" id="UP001429580"/>
    </source>
</evidence>
<dbReference type="Pfam" id="PF10080">
    <property type="entry name" value="FtrD-like"/>
    <property type="match status" value="1"/>
</dbReference>
<organism evidence="3 4">
    <name type="scientific">Pseudochelatococcus lubricantis</name>
    <dbReference type="NCBI Taxonomy" id="1538102"/>
    <lineage>
        <taxon>Bacteria</taxon>
        <taxon>Pseudomonadati</taxon>
        <taxon>Pseudomonadota</taxon>
        <taxon>Alphaproteobacteria</taxon>
        <taxon>Hyphomicrobiales</taxon>
        <taxon>Chelatococcaceae</taxon>
        <taxon>Pseudochelatococcus</taxon>
    </lineage>
</organism>
<proteinExistence type="predicted"/>
<feature type="transmembrane region" description="Helical" evidence="1">
    <location>
        <begin position="6"/>
        <end position="25"/>
    </location>
</feature>
<feature type="domain" description="Membrane iron-sulfur containing protein FtrD-like" evidence="2">
    <location>
        <begin position="315"/>
        <end position="418"/>
    </location>
</feature>
<evidence type="ECO:0000313" key="3">
    <source>
        <dbReference type="EMBL" id="NIJ59015.1"/>
    </source>
</evidence>
<gene>
    <name evidence="3" type="ORF">FHS82_002870</name>
</gene>
<keyword evidence="1" id="KW-1133">Transmembrane helix</keyword>
<dbReference type="RefSeq" id="WP_166953996.1">
    <property type="nucleotide sequence ID" value="NZ_JAASQI010000007.1"/>
</dbReference>
<feature type="transmembrane region" description="Helical" evidence="1">
    <location>
        <begin position="98"/>
        <end position="118"/>
    </location>
</feature>
<protein>
    <submittedName>
        <fullName evidence="3">Membrane protein/YHS domain-containing protein</fullName>
    </submittedName>
</protein>
<comment type="caution">
    <text evidence="3">The sequence shown here is derived from an EMBL/GenBank/DDBJ whole genome shotgun (WGS) entry which is preliminary data.</text>
</comment>
<feature type="transmembrane region" description="Helical" evidence="1">
    <location>
        <begin position="173"/>
        <end position="196"/>
    </location>
</feature>
<dbReference type="Proteomes" id="UP001429580">
    <property type="component" value="Unassembled WGS sequence"/>
</dbReference>
<feature type="transmembrane region" description="Helical" evidence="1">
    <location>
        <begin position="63"/>
        <end position="86"/>
    </location>
</feature>
<evidence type="ECO:0000256" key="1">
    <source>
        <dbReference type="SAM" id="Phobius"/>
    </source>
</evidence>
<keyword evidence="4" id="KW-1185">Reference proteome</keyword>
<dbReference type="EMBL" id="JAASQI010000007">
    <property type="protein sequence ID" value="NIJ59015.1"/>
    <property type="molecule type" value="Genomic_DNA"/>
</dbReference>